<dbReference type="GO" id="GO:0090063">
    <property type="term" value="P:positive regulation of microtubule nucleation"/>
    <property type="evidence" value="ECO:0007669"/>
    <property type="project" value="TreeGrafter"/>
</dbReference>
<reference evidence="3" key="2">
    <citation type="submission" date="2025-09" db="UniProtKB">
        <authorList>
            <consortium name="Ensembl"/>
        </authorList>
    </citation>
    <scope>IDENTIFICATION</scope>
</reference>
<dbReference type="Proteomes" id="UP000265160">
    <property type="component" value="Unplaced"/>
</dbReference>
<sequence length="488" mass="55085">MSSRSKKDQCQICGGALQGNQRRWLSPSKSVDLLTVLTHILGQSVPRGGGQGEFVCGKCVCLLERVFKFDTVIARVRVLSSERLQKLTHERDKIRQWVRQNYCHRHLQDFQSRSSTSEEEGEVEKEGYREMLKENMALSEYECWSEKWDTCPYFIRTGKRCRKGKGCEGCDSLRVSDSDYESVCGVPRHMPFQPFSPLSQDRSQSVPLHWQRVPSVNSSPASLAGSSLSLRAPSHTESIQSLDSLDGNDPFDSASDQSVNFMLRELRSIGGKPVSSPSGSKIPVLGKRDGRYLGKIEETASPTVTRVLNFRDVENGGDEENGDVLTLLRDEFMPLHPFVSLKGWKYCDGHFLLSSKLCLFSVDKLIVSFSDLQAALEALRSEITEKEKSMEKEIEALWKAGRDRERDLDTLNTVLQCNQDIISVRPHTATRVVSCLAVTLFLFDTRLEMQDNSGNIKQSCQLLSCCLFCRHAHSYIAHILICLFGYFI</sequence>
<dbReference type="PANTHER" id="PTHR46501">
    <property type="entry name" value="MYOMEGALIN"/>
    <property type="match status" value="1"/>
</dbReference>
<dbReference type="Pfam" id="PF18615">
    <property type="entry name" value="SMYLE_N"/>
    <property type="match status" value="1"/>
</dbReference>
<evidence type="ECO:0000313" key="4">
    <source>
        <dbReference type="Proteomes" id="UP000265160"/>
    </source>
</evidence>
<proteinExistence type="predicted"/>
<dbReference type="GO" id="GO:0005813">
    <property type="term" value="C:centrosome"/>
    <property type="evidence" value="ECO:0007669"/>
    <property type="project" value="TreeGrafter"/>
</dbReference>
<dbReference type="STRING" id="106582.ENSMZEP00005037243"/>
<feature type="coiled-coil region" evidence="1">
    <location>
        <begin position="369"/>
        <end position="396"/>
    </location>
</feature>
<protein>
    <recommendedName>
        <fullName evidence="2">Short myomegalin-like EB1 binding protein N-terminal domain-containing protein</fullName>
    </recommendedName>
</protein>
<dbReference type="InterPro" id="IPR040947">
    <property type="entry name" value="SMYLE_N"/>
</dbReference>
<accession>A0A3P9DSI8</accession>
<organism evidence="3 4">
    <name type="scientific">Maylandia zebra</name>
    <name type="common">zebra mbuna</name>
    <dbReference type="NCBI Taxonomy" id="106582"/>
    <lineage>
        <taxon>Eukaryota</taxon>
        <taxon>Metazoa</taxon>
        <taxon>Chordata</taxon>
        <taxon>Craniata</taxon>
        <taxon>Vertebrata</taxon>
        <taxon>Euteleostomi</taxon>
        <taxon>Actinopterygii</taxon>
        <taxon>Neopterygii</taxon>
        <taxon>Teleostei</taxon>
        <taxon>Neoteleostei</taxon>
        <taxon>Acanthomorphata</taxon>
        <taxon>Ovalentaria</taxon>
        <taxon>Cichlomorphae</taxon>
        <taxon>Cichliformes</taxon>
        <taxon>Cichlidae</taxon>
        <taxon>African cichlids</taxon>
        <taxon>Pseudocrenilabrinae</taxon>
        <taxon>Haplochromini</taxon>
        <taxon>Maylandia</taxon>
        <taxon>Maylandia zebra complex</taxon>
    </lineage>
</organism>
<evidence type="ECO:0000256" key="1">
    <source>
        <dbReference type="SAM" id="Coils"/>
    </source>
</evidence>
<keyword evidence="1" id="KW-0175">Coiled coil</keyword>
<dbReference type="GO" id="GO:0060090">
    <property type="term" value="F:molecular adaptor activity"/>
    <property type="evidence" value="ECO:0007669"/>
    <property type="project" value="TreeGrafter"/>
</dbReference>
<dbReference type="AlphaFoldDB" id="A0A3P9DSI8"/>
<evidence type="ECO:0000313" key="3">
    <source>
        <dbReference type="Ensembl" id="ENSMZEP00005037243.1"/>
    </source>
</evidence>
<evidence type="ECO:0000259" key="2">
    <source>
        <dbReference type="Pfam" id="PF18615"/>
    </source>
</evidence>
<dbReference type="GO" id="GO:0007098">
    <property type="term" value="P:centrosome cycle"/>
    <property type="evidence" value="ECO:0007669"/>
    <property type="project" value="TreeGrafter"/>
</dbReference>
<reference evidence="3" key="1">
    <citation type="submission" date="2025-08" db="UniProtKB">
        <authorList>
            <consortium name="Ensembl"/>
        </authorList>
    </citation>
    <scope>IDENTIFICATION</scope>
</reference>
<dbReference type="InterPro" id="IPR052593">
    <property type="entry name" value="MT-associated_AKAP9-binding"/>
</dbReference>
<dbReference type="GO" id="GO:1903358">
    <property type="term" value="P:regulation of Golgi organization"/>
    <property type="evidence" value="ECO:0007669"/>
    <property type="project" value="TreeGrafter"/>
</dbReference>
<dbReference type="GeneTree" id="ENSGT00980000198705"/>
<dbReference type="PANTHER" id="PTHR46501:SF6">
    <property type="entry name" value="SI:CH73-95L15.5"/>
    <property type="match status" value="1"/>
</dbReference>
<feature type="domain" description="Short myomegalin-like EB1 binding protein N-terminal" evidence="2">
    <location>
        <begin position="127"/>
        <end position="246"/>
    </location>
</feature>
<name>A0A3P9DSI8_9CICH</name>
<dbReference type="GO" id="GO:0005794">
    <property type="term" value="C:Golgi apparatus"/>
    <property type="evidence" value="ECO:0007669"/>
    <property type="project" value="TreeGrafter"/>
</dbReference>
<dbReference type="Ensembl" id="ENSMZET00005038546.1">
    <property type="protein sequence ID" value="ENSMZEP00005037243.1"/>
    <property type="gene ID" value="ENSMZEG00005027758.1"/>
</dbReference>
<keyword evidence="4" id="KW-1185">Reference proteome</keyword>